<name>A0A9W5VVR5_9ACTO</name>
<dbReference type="Gene3D" id="1.20.150.30">
    <property type="entry name" value="Zincin-like metallopeptidase, N-terminal domain"/>
    <property type="match status" value="1"/>
</dbReference>
<dbReference type="AlphaFoldDB" id="A0A9W5VVR5"/>
<feature type="region of interest" description="Disordered" evidence="1">
    <location>
        <begin position="1"/>
        <end position="21"/>
    </location>
</feature>
<feature type="compositionally biased region" description="Acidic residues" evidence="1">
    <location>
        <begin position="513"/>
        <end position="529"/>
    </location>
</feature>
<protein>
    <recommendedName>
        <fullName evidence="4">Hydrolase</fullName>
    </recommendedName>
</protein>
<accession>A0A9W5VVR5</accession>
<sequence length="529" mass="57598">MEGMSENNPDMFESSEDGKRPSWEEMLRSMLSHDVADEMLNAIRASGVDPALLGAGMKLPRTPEEMRSMLGQLNFMMSSSSGPINWKMAHEIARHRAWGDGDLQISAAEGQRIRQALQVGDLWLDAVTDLAPPQGDRHAWRRSDWVDNTLETWKQMVEPVAANASRALSDALKQQMDQMTNHGIGELPEGLSTVFSQAQPMMERLSAAVFAGQIGEALGGLSHDAFGSTDVGIPLTDGGSTALIVPNVNSFVDGLDIPTDEVYQFLALREVAHARLFHSVSWLRSEILQSVQNYATEIRIDTDAIYEAATSIDPTDMAALQDAMTAGAFNAEPTPAQEKALEDLETQLALVEGWVEVVTLEAGRPYLPHIEQLRELMRRRRVSGGAAERMLEKLIGLKLRPRQARNAAQLWQIVSSERGRSERDALWNHPDFAPTAAELANPEAFLLSRKRKAEAEADIDAALEQLLEGTLGWAEGLEPGQDSEGDAKRVGSPGSGAGGSDFDANRSESGGGLDDDASSNDEDEDTGQT</sequence>
<dbReference type="PANTHER" id="PTHR39420:SF2">
    <property type="entry name" value="HYDROLASE"/>
    <property type="match status" value="1"/>
</dbReference>
<evidence type="ECO:0008006" key="4">
    <source>
        <dbReference type="Google" id="ProtNLM"/>
    </source>
</evidence>
<dbReference type="EMBL" id="AGWN01000003">
    <property type="protein sequence ID" value="EPD29432.1"/>
    <property type="molecule type" value="Genomic_DNA"/>
</dbReference>
<dbReference type="PANTHER" id="PTHR39420">
    <property type="match status" value="1"/>
</dbReference>
<evidence type="ECO:0000313" key="3">
    <source>
        <dbReference type="Proteomes" id="UP000014387"/>
    </source>
</evidence>
<dbReference type="Pfam" id="PF10103">
    <property type="entry name" value="Zincin_2"/>
    <property type="match status" value="1"/>
</dbReference>
<dbReference type="Proteomes" id="UP000014387">
    <property type="component" value="Unassembled WGS sequence"/>
</dbReference>
<dbReference type="InterPro" id="IPR018766">
    <property type="entry name" value="Zinicin_2"/>
</dbReference>
<feature type="region of interest" description="Disordered" evidence="1">
    <location>
        <begin position="475"/>
        <end position="529"/>
    </location>
</feature>
<evidence type="ECO:0000313" key="2">
    <source>
        <dbReference type="EMBL" id="EPD29432.1"/>
    </source>
</evidence>
<dbReference type="InterPro" id="IPR042271">
    <property type="entry name" value="Zinicin_2_N"/>
</dbReference>
<reference evidence="2 3" key="1">
    <citation type="submission" date="2013-05" db="EMBL/GenBank/DDBJ databases">
        <title>The Genome Sequence of Actinomyces europaeus ACS-120-V-COL10B.</title>
        <authorList>
            <consortium name="The Broad Institute Genomics Platform"/>
            <person name="Earl A."/>
            <person name="Ward D."/>
            <person name="Feldgarden M."/>
            <person name="Gevers D."/>
            <person name="Saerens B."/>
            <person name="Vaneechoutte M."/>
            <person name="Walker B."/>
            <person name="Young S."/>
            <person name="Zeng Q."/>
            <person name="Gargeya S."/>
            <person name="Fitzgerald M."/>
            <person name="Haas B."/>
            <person name="Abouelleil A."/>
            <person name="Allen A.W."/>
            <person name="Alvarado L."/>
            <person name="Arachchi H.M."/>
            <person name="Berlin A.M."/>
            <person name="Chapman S.B."/>
            <person name="Gainer-Dewar J."/>
            <person name="Goldberg J."/>
            <person name="Griggs A."/>
            <person name="Gujja S."/>
            <person name="Hansen M."/>
            <person name="Howarth C."/>
            <person name="Imamovic A."/>
            <person name="Ireland A."/>
            <person name="Larimer J."/>
            <person name="McCowan C."/>
            <person name="Murphy C."/>
            <person name="Pearson M."/>
            <person name="Poon T.W."/>
            <person name="Priest M."/>
            <person name="Roberts A."/>
            <person name="Saif S."/>
            <person name="Shea T."/>
            <person name="Sisk P."/>
            <person name="Sykes S."/>
            <person name="Wortman J."/>
            <person name="Nusbaum C."/>
            <person name="Birren B."/>
        </authorList>
    </citation>
    <scope>NUCLEOTIDE SEQUENCE [LARGE SCALE GENOMIC DNA]</scope>
    <source>
        <strain evidence="2 3">ACS-120-V-Col10b</strain>
    </source>
</reference>
<comment type="caution">
    <text evidence="2">The sequence shown here is derived from an EMBL/GenBank/DDBJ whole genome shotgun (WGS) entry which is preliminary data.</text>
</comment>
<keyword evidence="3" id="KW-1185">Reference proteome</keyword>
<dbReference type="SUPFAM" id="SSF55486">
    <property type="entry name" value="Metalloproteases ('zincins'), catalytic domain"/>
    <property type="match status" value="1"/>
</dbReference>
<evidence type="ECO:0000256" key="1">
    <source>
        <dbReference type="SAM" id="MobiDB-lite"/>
    </source>
</evidence>
<gene>
    <name evidence="2" type="ORF">HMPREF9238_01568</name>
</gene>
<proteinExistence type="predicted"/>
<dbReference type="NCBIfam" id="TIGR03624">
    <property type="entry name" value="putative hydrolase"/>
    <property type="match status" value="1"/>
</dbReference>
<organism evidence="2 3">
    <name type="scientific">Gleimia europaea ACS-120-V-Col10b</name>
    <dbReference type="NCBI Taxonomy" id="883069"/>
    <lineage>
        <taxon>Bacteria</taxon>
        <taxon>Bacillati</taxon>
        <taxon>Actinomycetota</taxon>
        <taxon>Actinomycetes</taxon>
        <taxon>Actinomycetales</taxon>
        <taxon>Actinomycetaceae</taxon>
        <taxon>Gleimia</taxon>
    </lineage>
</organism>